<name>A0A6H2BY57_DOLFA</name>
<reference evidence="1 2" key="1">
    <citation type="submission" date="2020-04" db="EMBL/GenBank/DDBJ databases">
        <title>Genome-Wide Identification of 5-Methylcytosine Sites in Bacterial Genomes By High-Throughput Sequencing of MspJI Restriction Fragments.</title>
        <authorList>
            <person name="Wu V."/>
        </authorList>
    </citation>
    <scope>NUCLEOTIDE SEQUENCE [LARGE SCALE GENOMIC DNA]</scope>
    <source>
        <strain evidence="1 2">CCAP 1403/13f</strain>
    </source>
</reference>
<gene>
    <name evidence="1" type="ORF">HGD76_10275</name>
</gene>
<dbReference type="KEGG" id="dfs:HGD76_10275"/>
<evidence type="ECO:0000313" key="2">
    <source>
        <dbReference type="Proteomes" id="UP000502433"/>
    </source>
</evidence>
<dbReference type="RefSeq" id="WP_168695716.1">
    <property type="nucleotide sequence ID" value="NZ_CP051206.1"/>
</dbReference>
<dbReference type="InterPro" id="IPR045397">
    <property type="entry name" value="TumE-like"/>
</dbReference>
<accession>A0A6H2BY57</accession>
<reference evidence="1 2" key="2">
    <citation type="submission" date="2020-04" db="EMBL/GenBank/DDBJ databases">
        <authorList>
            <person name="Fomenkov A."/>
            <person name="Anton B.P."/>
            <person name="Roberts R.J."/>
        </authorList>
    </citation>
    <scope>NUCLEOTIDE SEQUENCE [LARGE SCALE GENOMIC DNA]</scope>
    <source>
        <strain evidence="1 2">CCAP 1403/13f</strain>
    </source>
</reference>
<proteinExistence type="predicted"/>
<protein>
    <submittedName>
        <fullName evidence="1">Uncharacterized protein</fullName>
    </submittedName>
</protein>
<sequence length="127" mass="15177">MLIEDYFQQIQLLVESSEIVKIFKIESEKRGIYEGLIRGKIDFEDNSLLHLREFVYVEISIDRKMYSYQYMNSENKLIFRYDNTEHHRKLNLPTFPHHKHDGSEDNVIKSDAPFLNEVLNEVKKILG</sequence>
<evidence type="ECO:0000313" key="1">
    <source>
        <dbReference type="EMBL" id="QJB44505.1"/>
    </source>
</evidence>
<dbReference type="Pfam" id="PF20126">
    <property type="entry name" value="TumE"/>
    <property type="match status" value="1"/>
</dbReference>
<dbReference type="EMBL" id="CP051206">
    <property type="protein sequence ID" value="QJB44505.1"/>
    <property type="molecule type" value="Genomic_DNA"/>
</dbReference>
<dbReference type="AlphaFoldDB" id="A0A6H2BY57"/>
<organism evidence="1 2">
    <name type="scientific">Dolichospermum flos-aquae CCAP 1403/13F</name>
    <dbReference type="NCBI Taxonomy" id="315271"/>
    <lineage>
        <taxon>Bacteria</taxon>
        <taxon>Bacillati</taxon>
        <taxon>Cyanobacteriota</taxon>
        <taxon>Cyanophyceae</taxon>
        <taxon>Nostocales</taxon>
        <taxon>Aphanizomenonaceae</taxon>
        <taxon>Dolichospermum</taxon>
    </lineage>
</organism>
<dbReference type="Proteomes" id="UP000502433">
    <property type="component" value="Chromosome"/>
</dbReference>